<dbReference type="Pfam" id="PF13581">
    <property type="entry name" value="HATPase_c_2"/>
    <property type="match status" value="1"/>
</dbReference>
<dbReference type="SUPFAM" id="SSF55874">
    <property type="entry name" value="ATPase domain of HSP90 chaperone/DNA topoisomerase II/histidine kinase"/>
    <property type="match status" value="1"/>
</dbReference>
<feature type="region of interest" description="Disordered" evidence="1">
    <location>
        <begin position="178"/>
        <end position="271"/>
    </location>
</feature>
<proteinExistence type="predicted"/>
<dbReference type="SUPFAM" id="SSF81606">
    <property type="entry name" value="PP2C-like"/>
    <property type="match status" value="1"/>
</dbReference>
<dbReference type="InterPro" id="IPR003594">
    <property type="entry name" value="HATPase_dom"/>
</dbReference>
<dbReference type="Gene3D" id="3.30.565.10">
    <property type="entry name" value="Histidine kinase-like ATPase, C-terminal domain"/>
    <property type="match status" value="1"/>
</dbReference>
<sequence>MTLTRPPVLVDYEDVAWFRDQPEAARGAAAALGRRIGLGEQRTAQLVLAVAELAGNLTKHAIDGSLLLRVVRTHPEPGADASAGVEVIAVDGGPGMADIPAALRDGMSTSGTLGIGLGAVQRLADTFDIHSRPGTGTIQLARFWPRPAPRSASGEPAVAGITRPISGEQSCGDAWAARADSGRVPSGGGHAPVGGERATGGGHVPAARDHVPTAGPRGGGASTQGRSGAERPSWSALTNPRSYQARPAVPARAGTPPEAPARPGPSDVRPAVAGRTAPVRAAVPGSGEGLLVMCCDGLGHGPQAALAAQAAVQAFRAATGRTPGQVMEDVHRALRGTRGAAVAIARLEPDGRLLFCGIGNITAALVTAADRTTLMSQPGIVGHQMRQLRTYETELPATGVLVMHSDGLSERWSAADLAGLLHHPPGVLAASLLRQAATRRDDAGVVVARTPR</sequence>
<dbReference type="GeneID" id="96293970"/>
<accession>A0ABQ3AMX8</accession>
<dbReference type="Gene3D" id="3.60.40.10">
    <property type="entry name" value="PPM-type phosphatase domain"/>
    <property type="match status" value="1"/>
</dbReference>
<evidence type="ECO:0000313" key="3">
    <source>
        <dbReference type="EMBL" id="GGY57913.1"/>
    </source>
</evidence>
<dbReference type="EMBL" id="BMUU01000013">
    <property type="protein sequence ID" value="GGY57913.1"/>
    <property type="molecule type" value="Genomic_DNA"/>
</dbReference>
<evidence type="ECO:0000256" key="1">
    <source>
        <dbReference type="SAM" id="MobiDB-lite"/>
    </source>
</evidence>
<dbReference type="RefSeq" id="WP_190028765.1">
    <property type="nucleotide sequence ID" value="NZ_BMUU01000013.1"/>
</dbReference>
<dbReference type="SMART" id="SM00331">
    <property type="entry name" value="PP2C_SIG"/>
    <property type="match status" value="1"/>
</dbReference>
<feature type="domain" description="PPM-type phosphatase" evidence="2">
    <location>
        <begin position="267"/>
        <end position="450"/>
    </location>
</feature>
<reference evidence="4" key="1">
    <citation type="journal article" date="2019" name="Int. J. Syst. Evol. Microbiol.">
        <title>The Global Catalogue of Microorganisms (GCM) 10K type strain sequencing project: providing services to taxonomists for standard genome sequencing and annotation.</title>
        <authorList>
            <consortium name="The Broad Institute Genomics Platform"/>
            <consortium name="The Broad Institute Genome Sequencing Center for Infectious Disease"/>
            <person name="Wu L."/>
            <person name="Ma J."/>
        </authorList>
    </citation>
    <scope>NUCLEOTIDE SEQUENCE [LARGE SCALE GENOMIC DNA]</scope>
    <source>
        <strain evidence="4">JCM 4594</strain>
    </source>
</reference>
<dbReference type="InterPro" id="IPR039248">
    <property type="entry name" value="Ptase_RsbX"/>
</dbReference>
<gene>
    <name evidence="3" type="ORF">GCM10010326_60670</name>
</gene>
<dbReference type="Proteomes" id="UP000600946">
    <property type="component" value="Unassembled WGS sequence"/>
</dbReference>
<evidence type="ECO:0000313" key="4">
    <source>
        <dbReference type="Proteomes" id="UP000600946"/>
    </source>
</evidence>
<dbReference type="CDD" id="cd16934">
    <property type="entry name" value="HATPase_RsbT-like"/>
    <property type="match status" value="1"/>
</dbReference>
<organism evidence="3 4">
    <name type="scientific">Streptomyces xanthochromogenes</name>
    <dbReference type="NCBI Taxonomy" id="67384"/>
    <lineage>
        <taxon>Bacteria</taxon>
        <taxon>Bacillati</taxon>
        <taxon>Actinomycetota</taxon>
        <taxon>Actinomycetes</taxon>
        <taxon>Kitasatosporales</taxon>
        <taxon>Streptomycetaceae</taxon>
        <taxon>Streptomyces</taxon>
    </lineage>
</organism>
<keyword evidence="4" id="KW-1185">Reference proteome</keyword>
<name>A0ABQ3AMX8_9ACTN</name>
<dbReference type="PANTHER" id="PTHR35801:SF1">
    <property type="entry name" value="PHOSPHOSERINE PHOSPHATASE RSBX"/>
    <property type="match status" value="1"/>
</dbReference>
<dbReference type="InterPro" id="IPR036457">
    <property type="entry name" value="PPM-type-like_dom_sf"/>
</dbReference>
<dbReference type="Pfam" id="PF07228">
    <property type="entry name" value="SpoIIE"/>
    <property type="match status" value="1"/>
</dbReference>
<feature type="compositionally biased region" description="Gly residues" evidence="1">
    <location>
        <begin position="185"/>
        <end position="203"/>
    </location>
</feature>
<dbReference type="PANTHER" id="PTHR35801">
    <property type="entry name" value="PHOSPHOSERINE PHOSPHATASE RSBX"/>
    <property type="match status" value="1"/>
</dbReference>
<dbReference type="InterPro" id="IPR001932">
    <property type="entry name" value="PPM-type_phosphatase-like_dom"/>
</dbReference>
<comment type="caution">
    <text evidence="3">The sequence shown here is derived from an EMBL/GenBank/DDBJ whole genome shotgun (WGS) entry which is preliminary data.</text>
</comment>
<protein>
    <recommendedName>
        <fullName evidence="2">PPM-type phosphatase domain-containing protein</fullName>
    </recommendedName>
</protein>
<evidence type="ECO:0000259" key="2">
    <source>
        <dbReference type="SMART" id="SM00331"/>
    </source>
</evidence>
<dbReference type="InterPro" id="IPR036890">
    <property type="entry name" value="HATPase_C_sf"/>
</dbReference>